<feature type="domain" description="MARF1 RNA recognition motif 1" evidence="1">
    <location>
        <begin position="92"/>
        <end position="129"/>
    </location>
</feature>
<dbReference type="AlphaFoldDB" id="A0A7R9M0Y6"/>
<dbReference type="Gene3D" id="3.30.70.330">
    <property type="match status" value="1"/>
</dbReference>
<feature type="non-terminal residue" evidence="2">
    <location>
        <position position="131"/>
    </location>
</feature>
<proteinExistence type="predicted"/>
<organism evidence="2">
    <name type="scientific">Medioppia subpectinata</name>
    <dbReference type="NCBI Taxonomy" id="1979941"/>
    <lineage>
        <taxon>Eukaryota</taxon>
        <taxon>Metazoa</taxon>
        <taxon>Ecdysozoa</taxon>
        <taxon>Arthropoda</taxon>
        <taxon>Chelicerata</taxon>
        <taxon>Arachnida</taxon>
        <taxon>Acari</taxon>
        <taxon>Acariformes</taxon>
        <taxon>Sarcoptiformes</taxon>
        <taxon>Oribatida</taxon>
        <taxon>Brachypylina</taxon>
        <taxon>Oppioidea</taxon>
        <taxon>Oppiidae</taxon>
        <taxon>Medioppia</taxon>
    </lineage>
</organism>
<gene>
    <name evidence="2" type="ORF">OSB1V03_LOCUS23422</name>
</gene>
<protein>
    <recommendedName>
        <fullName evidence="1">MARF1 RNA recognition motif 1 domain-containing protein</fullName>
    </recommendedName>
</protein>
<evidence type="ECO:0000313" key="3">
    <source>
        <dbReference type="Proteomes" id="UP000759131"/>
    </source>
</evidence>
<evidence type="ECO:0000259" key="1">
    <source>
        <dbReference type="Pfam" id="PF11608"/>
    </source>
</evidence>
<accession>A0A7R9M0Y6</accession>
<dbReference type="Pfam" id="PF11608">
    <property type="entry name" value="RRM_MARF1"/>
    <property type="match status" value="1"/>
</dbReference>
<dbReference type="EMBL" id="CAJPIZ010058434">
    <property type="protein sequence ID" value="CAG2123477.1"/>
    <property type="molecule type" value="Genomic_DNA"/>
</dbReference>
<dbReference type="InterPro" id="IPR034189">
    <property type="entry name" value="MARF1_RRM1"/>
</dbReference>
<keyword evidence="3" id="KW-1185">Reference proteome</keyword>
<dbReference type="InterPro" id="IPR012677">
    <property type="entry name" value="Nucleotide-bd_a/b_plait_sf"/>
</dbReference>
<dbReference type="OrthoDB" id="6511403at2759"/>
<evidence type="ECO:0000313" key="2">
    <source>
        <dbReference type="EMBL" id="CAD7651557.1"/>
    </source>
</evidence>
<name>A0A7R9M0Y6_9ACAR</name>
<dbReference type="Proteomes" id="UP000759131">
    <property type="component" value="Unassembled WGS sequence"/>
</dbReference>
<sequence>MFVDKFGSDSVLVVITGDINFATPIRGARRKEIAVVLIHGTSHSRDLKNLVDESYLFEDVIKGCETITKEEKQLNPAYLKVSNLPKEGSIAPIVNRLSHLSANCGGKVEGVVSGEAVIRFGCKDDAQRALQ</sequence>
<dbReference type="EMBL" id="OC913009">
    <property type="protein sequence ID" value="CAD7651557.1"/>
    <property type="molecule type" value="Genomic_DNA"/>
</dbReference>
<reference evidence="2" key="1">
    <citation type="submission" date="2020-11" db="EMBL/GenBank/DDBJ databases">
        <authorList>
            <person name="Tran Van P."/>
        </authorList>
    </citation>
    <scope>NUCLEOTIDE SEQUENCE</scope>
</reference>